<comment type="caution">
    <text evidence="2">The sequence shown here is derived from an EMBL/GenBank/DDBJ whole genome shotgun (WGS) entry which is preliminary data.</text>
</comment>
<evidence type="ECO:0000313" key="3">
    <source>
        <dbReference type="Proteomes" id="UP001153069"/>
    </source>
</evidence>
<gene>
    <name evidence="2" type="ORF">SEMRO_85_G045111.1</name>
</gene>
<proteinExistence type="predicted"/>
<feature type="region of interest" description="Disordered" evidence="1">
    <location>
        <begin position="19"/>
        <end position="68"/>
    </location>
</feature>
<organism evidence="2 3">
    <name type="scientific">Seminavis robusta</name>
    <dbReference type="NCBI Taxonomy" id="568900"/>
    <lineage>
        <taxon>Eukaryota</taxon>
        <taxon>Sar</taxon>
        <taxon>Stramenopiles</taxon>
        <taxon>Ochrophyta</taxon>
        <taxon>Bacillariophyta</taxon>
        <taxon>Bacillariophyceae</taxon>
        <taxon>Bacillariophycidae</taxon>
        <taxon>Naviculales</taxon>
        <taxon>Naviculaceae</taxon>
        <taxon>Seminavis</taxon>
    </lineage>
</organism>
<dbReference type="EMBL" id="CAICTM010000084">
    <property type="protein sequence ID" value="CAB9500489.1"/>
    <property type="molecule type" value="Genomic_DNA"/>
</dbReference>
<dbReference type="AlphaFoldDB" id="A0A9N8DGV6"/>
<feature type="compositionally biased region" description="Polar residues" evidence="1">
    <location>
        <begin position="55"/>
        <end position="67"/>
    </location>
</feature>
<feature type="compositionally biased region" description="Polar residues" evidence="1">
    <location>
        <begin position="20"/>
        <end position="30"/>
    </location>
</feature>
<reference evidence="2" key="1">
    <citation type="submission" date="2020-06" db="EMBL/GenBank/DDBJ databases">
        <authorList>
            <consortium name="Plant Systems Biology data submission"/>
        </authorList>
    </citation>
    <scope>NUCLEOTIDE SEQUENCE</scope>
    <source>
        <strain evidence="2">D6</strain>
    </source>
</reference>
<name>A0A9N8DGV6_9STRA</name>
<evidence type="ECO:0000313" key="2">
    <source>
        <dbReference type="EMBL" id="CAB9500489.1"/>
    </source>
</evidence>
<feature type="compositionally biased region" description="Low complexity" evidence="1">
    <location>
        <begin position="31"/>
        <end position="46"/>
    </location>
</feature>
<sequence>MTVDDSLIQQELHGILMIESNRSTEVGNPPTSSSYTRSSSSSATAGVSGGAQVPMPSQQHVAQQPQSRGEVLVANLPMMESLPQLFLALQWKRNFFRYMGMSESSSSSPLSSKHGRGLL</sequence>
<keyword evidence="3" id="KW-1185">Reference proteome</keyword>
<accession>A0A9N8DGV6</accession>
<dbReference type="Proteomes" id="UP001153069">
    <property type="component" value="Unassembled WGS sequence"/>
</dbReference>
<evidence type="ECO:0000256" key="1">
    <source>
        <dbReference type="SAM" id="MobiDB-lite"/>
    </source>
</evidence>
<protein>
    <submittedName>
        <fullName evidence="2">Uncharacterized protein</fullName>
    </submittedName>
</protein>